<dbReference type="AlphaFoldDB" id="A0A1X1GEH2"/>
<reference evidence="2 3" key="1">
    <citation type="journal article" date="2016" name="Eur. J. Clin. Microbiol. Infect. Dis.">
        <title>Whole genome sequencing as a tool for phylogenetic analysis of clinical strains of Mitis group streptococci.</title>
        <authorList>
            <person name="Rasmussen L.H."/>
            <person name="Dargis R."/>
            <person name="Hojholt K."/>
            <person name="Christensen J.J."/>
            <person name="Skovgaard O."/>
            <person name="Justesen U.S."/>
            <person name="Rosenvinge F.S."/>
            <person name="Moser C."/>
            <person name="Lukjancenko O."/>
            <person name="Rasmussen S."/>
            <person name="Nielsen X.C."/>
        </authorList>
    </citation>
    <scope>NUCLEOTIDE SEQUENCE [LARGE SCALE GENOMIC DNA]</scope>
    <source>
        <strain evidence="2 3">OD_314165_09</strain>
    </source>
</reference>
<feature type="transmembrane region" description="Helical" evidence="1">
    <location>
        <begin position="167"/>
        <end position="187"/>
    </location>
</feature>
<comment type="caution">
    <text evidence="2">The sequence shown here is derived from an EMBL/GenBank/DDBJ whole genome shotgun (WGS) entry which is preliminary data.</text>
</comment>
<keyword evidence="1" id="KW-1133">Transmembrane helix</keyword>
<sequence length="314" mass="36667">MKFNQVEDKISGWILKTFEQDKYQNYVNSKNLTSLKVLDNREYLKDLSIAKESLNHWRFIIAFLAAWGTSFINVYNLWLILSMFFAFSCSFAVVIISILRFLYYKLHKWFKVSPAIYIIIQTVVLAGIFTWVFGQSTFPLFFKEENWLNHLLTEYNLQSSSHYTVEGFWSLFGIFLLVLLVALWLSLKSSSIFELEKMGVGMGALTVGLTIIALVIKVSLEDIRPMGIVVVLLTGQAVFISWYIKSKIAKLHEQAQEIFEWQLLIDKPVYQKLKKCYAFGGQKYKDKMLNNKEMRQVILQNEKDSFYKLLNNEV</sequence>
<feature type="transmembrane region" description="Helical" evidence="1">
    <location>
        <begin position="199"/>
        <end position="220"/>
    </location>
</feature>
<feature type="transmembrane region" description="Helical" evidence="1">
    <location>
        <begin position="84"/>
        <end position="103"/>
    </location>
</feature>
<feature type="transmembrane region" description="Helical" evidence="1">
    <location>
        <begin position="226"/>
        <end position="244"/>
    </location>
</feature>
<feature type="transmembrane region" description="Helical" evidence="1">
    <location>
        <begin position="59"/>
        <end position="78"/>
    </location>
</feature>
<proteinExistence type="predicted"/>
<evidence type="ECO:0000256" key="1">
    <source>
        <dbReference type="SAM" id="Phobius"/>
    </source>
</evidence>
<gene>
    <name evidence="2" type="ORF">B7725_05255</name>
</gene>
<dbReference type="EMBL" id="NCUG01000018">
    <property type="protein sequence ID" value="ORO45277.1"/>
    <property type="molecule type" value="Genomic_DNA"/>
</dbReference>
<evidence type="ECO:0000313" key="2">
    <source>
        <dbReference type="EMBL" id="ORO45277.1"/>
    </source>
</evidence>
<evidence type="ECO:0000313" key="3">
    <source>
        <dbReference type="Proteomes" id="UP000193030"/>
    </source>
</evidence>
<keyword evidence="1" id="KW-0812">Transmembrane</keyword>
<protein>
    <recommendedName>
        <fullName evidence="4">Beta-carotene 15,15'-monooxygenase</fullName>
    </recommendedName>
</protein>
<feature type="transmembrane region" description="Helical" evidence="1">
    <location>
        <begin position="115"/>
        <end position="134"/>
    </location>
</feature>
<organism evidence="2 3">
    <name type="scientific">Streptococcus oralis subsp. tigurinus</name>
    <dbReference type="NCBI Taxonomy" id="1077464"/>
    <lineage>
        <taxon>Bacteria</taxon>
        <taxon>Bacillati</taxon>
        <taxon>Bacillota</taxon>
        <taxon>Bacilli</taxon>
        <taxon>Lactobacillales</taxon>
        <taxon>Streptococcaceae</taxon>
        <taxon>Streptococcus</taxon>
    </lineage>
</organism>
<name>A0A1X1GEH2_STROR</name>
<dbReference type="Proteomes" id="UP000193030">
    <property type="component" value="Unassembled WGS sequence"/>
</dbReference>
<accession>A0A1X1GEH2</accession>
<evidence type="ECO:0008006" key="4">
    <source>
        <dbReference type="Google" id="ProtNLM"/>
    </source>
</evidence>
<dbReference type="RefSeq" id="WP_084874958.1">
    <property type="nucleotide sequence ID" value="NZ_NCUG01000018.1"/>
</dbReference>
<keyword evidence="1" id="KW-0472">Membrane</keyword>